<dbReference type="OrthoDB" id="4865423at2759"/>
<name>A0A162J493_9HYPO</name>
<organism evidence="1 2">
    <name type="scientific">Beauveria brongniartii RCEF 3172</name>
    <dbReference type="NCBI Taxonomy" id="1081107"/>
    <lineage>
        <taxon>Eukaryota</taxon>
        <taxon>Fungi</taxon>
        <taxon>Dikarya</taxon>
        <taxon>Ascomycota</taxon>
        <taxon>Pezizomycotina</taxon>
        <taxon>Sordariomycetes</taxon>
        <taxon>Hypocreomycetidae</taxon>
        <taxon>Hypocreales</taxon>
        <taxon>Cordycipitaceae</taxon>
        <taxon>Beauveria</taxon>
        <taxon>Beauveria brongniartii</taxon>
    </lineage>
</organism>
<dbReference type="Proteomes" id="UP000076863">
    <property type="component" value="Unassembled WGS sequence"/>
</dbReference>
<reference evidence="1 2" key="1">
    <citation type="journal article" date="2016" name="Genome Biol. Evol.">
        <title>Divergent and convergent evolution of fungal pathogenicity.</title>
        <authorList>
            <person name="Shang Y."/>
            <person name="Xiao G."/>
            <person name="Zheng P."/>
            <person name="Cen K."/>
            <person name="Zhan S."/>
            <person name="Wang C."/>
        </authorList>
    </citation>
    <scope>NUCLEOTIDE SEQUENCE [LARGE SCALE GENOMIC DNA]</scope>
    <source>
        <strain evidence="1 2">RCEF 3172</strain>
    </source>
</reference>
<dbReference type="InterPro" id="IPR023213">
    <property type="entry name" value="CAT-like_dom_sf"/>
</dbReference>
<dbReference type="AlphaFoldDB" id="A0A162J493"/>
<dbReference type="Pfam" id="PF02458">
    <property type="entry name" value="Transferase"/>
    <property type="match status" value="1"/>
</dbReference>
<protein>
    <submittedName>
        <fullName evidence="1">BCL5p</fullName>
    </submittedName>
</protein>
<proteinExistence type="predicted"/>
<keyword evidence="2" id="KW-1185">Reference proteome</keyword>
<dbReference type="Gene3D" id="3.30.559.10">
    <property type="entry name" value="Chloramphenicol acetyltransferase-like domain"/>
    <property type="match status" value="2"/>
</dbReference>
<sequence length="530" mass="58819">MDNDIVYPVSRVSNSSVERSLILTTLFVFHDTLDAGKLHTSLCRLLNIGDWRIFAGRLRRAPGGEVQIAAPRVLTEEYRPVYYTHETHDMVMNAHESARLLPRHDGSFSALHPTGPALEALGAQRQLPSTFEQWLSDDKYRDTPIMSLFVSSFIDGTIVSIAIPHILIDAMALADMFRAWSLVLAGKEEQVGSIVGVQDDLLFEAGNARKLEGSDESWQLKNKMISLEAALAGQQSPFRDIVEQDTALNSPPPSQGQPEDLQRRLLFLPARALRYLHSQVLAELAEQDTRDRDEKGRLIEPLPSWVSEGDVVLAWFTRVVALSQDLPRTISICNVVNLRGRLPDLPKSNKDVYVASLLASAHTDLSEHEARGKLSLIAAKSRQSVAQQSTPLQLRYYMHARREAVESGRFSQLFFGLPGADYLTVTNWCKADVLGSLDFAPATVSARPAAGHGSSTREGTDKCSTHEYGRAHLLDAQIFGQEPYGNLVFVLSKDMGGNVLVSATFAPRQWQVVRQELSAIDEQLQIIDEQ</sequence>
<dbReference type="EMBL" id="AZHA01000023">
    <property type="protein sequence ID" value="OAA39198.1"/>
    <property type="molecule type" value="Genomic_DNA"/>
</dbReference>
<evidence type="ECO:0000313" key="2">
    <source>
        <dbReference type="Proteomes" id="UP000076863"/>
    </source>
</evidence>
<evidence type="ECO:0000313" key="1">
    <source>
        <dbReference type="EMBL" id="OAA39198.1"/>
    </source>
</evidence>
<accession>A0A162J493</accession>
<gene>
    <name evidence="1" type="ORF">BBO_06622</name>
</gene>
<comment type="caution">
    <text evidence="1">The sequence shown here is derived from an EMBL/GenBank/DDBJ whole genome shotgun (WGS) entry which is preliminary data.</text>
</comment>